<comment type="cofactor">
    <cofactor evidence="1">
        <name>FAD</name>
        <dbReference type="ChEBI" id="CHEBI:57692"/>
    </cofactor>
</comment>
<dbReference type="SUPFAM" id="SSF52402">
    <property type="entry name" value="Adenine nucleotide alpha hydrolases-like"/>
    <property type="match status" value="1"/>
</dbReference>
<dbReference type="InterPro" id="IPR014730">
    <property type="entry name" value="ETF_a/b_N"/>
</dbReference>
<keyword evidence="7" id="KW-0249">Electron transport</keyword>
<dbReference type="Pfam" id="PF01012">
    <property type="entry name" value="ETF"/>
    <property type="match status" value="1"/>
</dbReference>
<evidence type="ECO:0000313" key="11">
    <source>
        <dbReference type="Proteomes" id="UP000637628"/>
    </source>
</evidence>
<accession>A0ABQ3ZD29</accession>
<keyword evidence="4" id="KW-0813">Transport</keyword>
<dbReference type="Pfam" id="PF00766">
    <property type="entry name" value="ETF_alpha"/>
    <property type="match status" value="1"/>
</dbReference>
<dbReference type="InterPro" id="IPR029035">
    <property type="entry name" value="DHS-like_NAD/FAD-binding_dom"/>
</dbReference>
<comment type="similarity">
    <text evidence="2">Belongs to the ETF alpha-subunit/FixB family.</text>
</comment>
<evidence type="ECO:0000256" key="2">
    <source>
        <dbReference type="ARBA" id="ARBA00005817"/>
    </source>
</evidence>
<dbReference type="Proteomes" id="UP000637628">
    <property type="component" value="Unassembled WGS sequence"/>
</dbReference>
<proteinExistence type="inferred from homology"/>
<keyword evidence="6" id="KW-0274">FAD</keyword>
<dbReference type="PANTHER" id="PTHR43153:SF1">
    <property type="entry name" value="ELECTRON TRANSFER FLAVOPROTEIN SUBUNIT ALPHA, MITOCHONDRIAL"/>
    <property type="match status" value="1"/>
</dbReference>
<dbReference type="PROSITE" id="PS00696">
    <property type="entry name" value="ETF_ALPHA"/>
    <property type="match status" value="1"/>
</dbReference>
<evidence type="ECO:0000256" key="7">
    <source>
        <dbReference type="ARBA" id="ARBA00022982"/>
    </source>
</evidence>
<name>A0ABQ3ZD29_9ACTN</name>
<dbReference type="EMBL" id="BOML01000088">
    <property type="protein sequence ID" value="GIE07729.1"/>
    <property type="molecule type" value="Genomic_DNA"/>
</dbReference>
<comment type="caution">
    <text evidence="10">The sequence shown here is derived from an EMBL/GenBank/DDBJ whole genome shotgun (WGS) entry which is preliminary data.</text>
</comment>
<dbReference type="SUPFAM" id="SSF52467">
    <property type="entry name" value="DHS-like NAD/FAD-binding domain"/>
    <property type="match status" value="1"/>
</dbReference>
<dbReference type="InterPro" id="IPR014731">
    <property type="entry name" value="ETF_asu_C"/>
</dbReference>
<dbReference type="Gene3D" id="3.40.50.1220">
    <property type="entry name" value="TPP-binding domain"/>
    <property type="match status" value="1"/>
</dbReference>
<feature type="domain" description="Electron transfer flavoprotein alpha/beta-subunit N-terminal" evidence="9">
    <location>
        <begin position="4"/>
        <end position="185"/>
    </location>
</feature>
<protein>
    <submittedName>
        <fullName evidence="10">Electron transfer flavoprotein subunit alpha</fullName>
    </submittedName>
</protein>
<dbReference type="PIRSF" id="PIRSF000089">
    <property type="entry name" value="Electra_flavoP_a"/>
    <property type="match status" value="1"/>
</dbReference>
<evidence type="ECO:0000256" key="6">
    <source>
        <dbReference type="ARBA" id="ARBA00022827"/>
    </source>
</evidence>
<evidence type="ECO:0000256" key="5">
    <source>
        <dbReference type="ARBA" id="ARBA00022630"/>
    </source>
</evidence>
<sequence>MSTILVLVRHDGGTVQKSSLELLTLARRLGDPAAVVHGDVSDALVDALGRHGATTVYAVTPLTPPAYPPVAEALAVAELAARTAPAAVLITSGPLGTEVAARVAVRLDAGIVTDAVQVRAEAGGPVVTQSVFAGTWLVEGRVRRGTPIITVRPNAVTPEPVATPVRPVVERVDLEDPASPAVPRVVARRPKATTGRPELTEATVVVAGGRGVGSAEGFRLIERLADVLGGAVGASRAATDLTWCPHELQIGQTGKTVAPQLYVAGGISGAIQHRAGMQGSRTIVAINKDPKAPIFQIADFGVVGDLHVVLPALIGEIENRRG</sequence>
<evidence type="ECO:0000256" key="4">
    <source>
        <dbReference type="ARBA" id="ARBA00022448"/>
    </source>
</evidence>
<organism evidence="10 11">
    <name type="scientific">Paractinoplanes durhamensis</name>
    <dbReference type="NCBI Taxonomy" id="113563"/>
    <lineage>
        <taxon>Bacteria</taxon>
        <taxon>Bacillati</taxon>
        <taxon>Actinomycetota</taxon>
        <taxon>Actinomycetes</taxon>
        <taxon>Micromonosporales</taxon>
        <taxon>Micromonosporaceae</taxon>
        <taxon>Paractinoplanes</taxon>
    </lineage>
</organism>
<evidence type="ECO:0000313" key="10">
    <source>
        <dbReference type="EMBL" id="GIE07729.1"/>
    </source>
</evidence>
<reference evidence="10 11" key="1">
    <citation type="submission" date="2021-01" db="EMBL/GenBank/DDBJ databases">
        <title>Whole genome shotgun sequence of Actinoplanes durhamensis NBRC 14914.</title>
        <authorList>
            <person name="Komaki H."/>
            <person name="Tamura T."/>
        </authorList>
    </citation>
    <scope>NUCLEOTIDE SEQUENCE [LARGE SCALE GENOMIC DNA]</scope>
    <source>
        <strain evidence="10 11">NBRC 14914</strain>
    </source>
</reference>
<dbReference type="PANTHER" id="PTHR43153">
    <property type="entry name" value="ELECTRON TRANSFER FLAVOPROTEIN ALPHA"/>
    <property type="match status" value="1"/>
</dbReference>
<comment type="function">
    <text evidence="8">The electron transfer flavoprotein serves as a specific electron acceptor for other dehydrogenases. It transfers the electrons to the main respiratory chain via ETF-ubiquinone oxidoreductase (ETF dehydrogenase).</text>
</comment>
<dbReference type="SMART" id="SM00893">
    <property type="entry name" value="ETF"/>
    <property type="match status" value="1"/>
</dbReference>
<dbReference type="InterPro" id="IPR001308">
    <property type="entry name" value="ETF_a/FixB"/>
</dbReference>
<evidence type="ECO:0000259" key="9">
    <source>
        <dbReference type="SMART" id="SM00893"/>
    </source>
</evidence>
<evidence type="ECO:0000256" key="8">
    <source>
        <dbReference type="ARBA" id="ARBA00025649"/>
    </source>
</evidence>
<evidence type="ECO:0000256" key="1">
    <source>
        <dbReference type="ARBA" id="ARBA00001974"/>
    </source>
</evidence>
<comment type="subunit">
    <text evidence="3">Heterodimer of an alpha and a beta subunit.</text>
</comment>
<dbReference type="InterPro" id="IPR018206">
    <property type="entry name" value="ETF_asu_C_CS"/>
</dbReference>
<keyword evidence="11" id="KW-1185">Reference proteome</keyword>
<dbReference type="Gene3D" id="3.40.50.620">
    <property type="entry name" value="HUPs"/>
    <property type="match status" value="1"/>
</dbReference>
<dbReference type="InterPro" id="IPR014729">
    <property type="entry name" value="Rossmann-like_a/b/a_fold"/>
</dbReference>
<dbReference type="RefSeq" id="WP_203735563.1">
    <property type="nucleotide sequence ID" value="NZ_BAAATX010000046.1"/>
</dbReference>
<evidence type="ECO:0000256" key="3">
    <source>
        <dbReference type="ARBA" id="ARBA00011355"/>
    </source>
</evidence>
<gene>
    <name evidence="10" type="ORF">Adu01nite_90790</name>
</gene>
<keyword evidence="5" id="KW-0285">Flavoprotein</keyword>